<dbReference type="RefSeq" id="WP_182580445.1">
    <property type="nucleotide sequence ID" value="NZ_JACIUY010000044.1"/>
</dbReference>
<feature type="binding site" evidence="12">
    <location>
        <begin position="283"/>
        <end position="297"/>
    </location>
    <ligand>
        <name>NAD(+)</name>
        <dbReference type="ChEBI" id="CHEBI:57540"/>
    </ligand>
</feature>
<dbReference type="PROSITE" id="PS01280">
    <property type="entry name" value="GIDA_1"/>
    <property type="match status" value="1"/>
</dbReference>
<comment type="caution">
    <text evidence="12">Lacks conserved residue(s) required for the propagation of feature annotation.</text>
</comment>
<keyword evidence="17" id="KW-1185">Reference proteome</keyword>
<dbReference type="GO" id="GO:0005829">
    <property type="term" value="C:cytosol"/>
    <property type="evidence" value="ECO:0007669"/>
    <property type="project" value="TreeGrafter"/>
</dbReference>
<evidence type="ECO:0000313" key="14">
    <source>
        <dbReference type="EMBL" id="MBB1062526.1"/>
    </source>
</evidence>
<dbReference type="Pfam" id="PF21680">
    <property type="entry name" value="GIDA_C_1st"/>
    <property type="match status" value="1"/>
</dbReference>
<evidence type="ECO:0000256" key="12">
    <source>
        <dbReference type="HAMAP-Rule" id="MF_00129"/>
    </source>
</evidence>
<protein>
    <recommendedName>
        <fullName evidence="4 12">tRNA uridine 5-carboxymethylaminomethyl modification enzyme MnmG</fullName>
    </recommendedName>
    <alternativeName>
        <fullName evidence="11 12">Glucose-inhibited division protein A</fullName>
    </alternativeName>
</protein>
<evidence type="ECO:0000256" key="7">
    <source>
        <dbReference type="ARBA" id="ARBA00022694"/>
    </source>
</evidence>
<dbReference type="PANTHER" id="PTHR11806">
    <property type="entry name" value="GLUCOSE INHIBITED DIVISION PROTEIN A"/>
    <property type="match status" value="1"/>
</dbReference>
<comment type="subcellular location">
    <subcellularLocation>
        <location evidence="12">Cytoplasm</location>
    </subcellularLocation>
</comment>
<dbReference type="HAMAP" id="MF_00129">
    <property type="entry name" value="MnmG_GidA"/>
    <property type="match status" value="1"/>
</dbReference>
<comment type="similarity">
    <text evidence="3 12">Belongs to the MnmG family.</text>
</comment>
<evidence type="ECO:0000256" key="2">
    <source>
        <dbReference type="ARBA" id="ARBA00003717"/>
    </source>
</evidence>
<evidence type="ECO:0000256" key="9">
    <source>
        <dbReference type="ARBA" id="ARBA00023027"/>
    </source>
</evidence>
<dbReference type="Gene3D" id="1.10.10.1800">
    <property type="entry name" value="tRNA uridine 5-carboxymethylaminomethyl modification enzyme MnmG/GidA"/>
    <property type="match status" value="1"/>
</dbReference>
<accession>A0A7W3TYA2</accession>
<dbReference type="Proteomes" id="UP000544052">
    <property type="component" value="Unassembled WGS sequence"/>
</dbReference>
<dbReference type="InterPro" id="IPR004416">
    <property type="entry name" value="MnmG"/>
</dbReference>
<evidence type="ECO:0000256" key="8">
    <source>
        <dbReference type="ARBA" id="ARBA00022827"/>
    </source>
</evidence>
<dbReference type="InterPro" id="IPR047001">
    <property type="entry name" value="MnmG_C_subdom"/>
</dbReference>
<evidence type="ECO:0000256" key="5">
    <source>
        <dbReference type="ARBA" id="ARBA00022490"/>
    </source>
</evidence>
<reference evidence="16 17" key="1">
    <citation type="submission" date="2020-07" db="EMBL/GenBank/DDBJ databases">
        <title>Description of Limosilactobacillus balticus sp. nov., Limosilactobacillus agrestis sp. nov., Limosilactobacillus albertensis sp. nov., Limosilactobacillus rudii sp. nov., Limosilactobacillus fastidiosus sp. nov., five novel Limosilactobacillus species isolated from the vertebrate gastrointestinal tract, and proposal of 6 subspecies of Limosilactobacillus reuteri adapted to the gastrointestinal tract of specific vertebrate hosts.</title>
        <authorList>
            <person name="Li F."/>
            <person name="Cheng C."/>
            <person name="Zheng J."/>
            <person name="Quevedo R.M."/>
            <person name="Li J."/>
            <person name="Roos S."/>
            <person name="Gaenzle M.G."/>
            <person name="Walter J."/>
        </authorList>
    </citation>
    <scope>NUCLEOTIDE SEQUENCE [LARGE SCALE GENOMIC DNA]</scope>
    <source>
        <strain evidence="15 16">WF-MA3-C</strain>
        <strain evidence="14 17">WF-MO7-1</strain>
    </source>
</reference>
<evidence type="ECO:0000256" key="1">
    <source>
        <dbReference type="ARBA" id="ARBA00001974"/>
    </source>
</evidence>
<dbReference type="GO" id="GO:0030488">
    <property type="term" value="P:tRNA methylation"/>
    <property type="evidence" value="ECO:0007669"/>
    <property type="project" value="TreeGrafter"/>
</dbReference>
<dbReference type="SUPFAM" id="SSF51905">
    <property type="entry name" value="FAD/NAD(P)-binding domain"/>
    <property type="match status" value="1"/>
</dbReference>
<keyword evidence="8 12" id="KW-0274">FAD</keyword>
<comment type="subunit">
    <text evidence="10 12">Homodimer. Heterotetramer of two MnmE and two MnmG subunits.</text>
</comment>
<gene>
    <name evidence="12 15" type="primary">mnmG</name>
    <name evidence="12" type="synonym">gidA</name>
    <name evidence="15" type="ORF">H5R63_01760</name>
    <name evidence="14" type="ORF">H5R64_01710</name>
</gene>
<evidence type="ECO:0000259" key="13">
    <source>
        <dbReference type="SMART" id="SM01228"/>
    </source>
</evidence>
<keyword evidence="7 12" id="KW-0819">tRNA processing</keyword>
<feature type="binding site" evidence="12">
    <location>
        <begin position="20"/>
        <end position="25"/>
    </location>
    <ligand>
        <name>FAD</name>
        <dbReference type="ChEBI" id="CHEBI:57692"/>
    </ligand>
</feature>
<dbReference type="InterPro" id="IPR040131">
    <property type="entry name" value="MnmG_N"/>
</dbReference>
<dbReference type="FunFam" id="3.50.50.60:FF:000002">
    <property type="entry name" value="tRNA uridine 5-carboxymethylaminomethyl modification enzyme MnmG"/>
    <property type="match status" value="1"/>
</dbReference>
<comment type="caution">
    <text evidence="15">The sequence shown here is derived from an EMBL/GenBank/DDBJ whole genome shotgun (WGS) entry which is preliminary data.</text>
</comment>
<dbReference type="PRINTS" id="PR00411">
    <property type="entry name" value="PNDRDTASEI"/>
</dbReference>
<dbReference type="Pfam" id="PF01134">
    <property type="entry name" value="GIDA"/>
    <property type="match status" value="1"/>
</dbReference>
<dbReference type="Gene3D" id="3.50.50.60">
    <property type="entry name" value="FAD/NAD(P)-binding domain"/>
    <property type="match status" value="2"/>
</dbReference>
<dbReference type="InterPro" id="IPR002218">
    <property type="entry name" value="MnmG-rel"/>
</dbReference>
<dbReference type="NCBIfam" id="TIGR00136">
    <property type="entry name" value="mnmG_gidA"/>
    <property type="match status" value="1"/>
</dbReference>
<evidence type="ECO:0000256" key="10">
    <source>
        <dbReference type="ARBA" id="ARBA00025948"/>
    </source>
</evidence>
<dbReference type="FunFam" id="1.10.150.570:FF:000001">
    <property type="entry name" value="tRNA uridine 5-carboxymethylaminomethyl modification enzyme MnmG"/>
    <property type="match status" value="1"/>
</dbReference>
<evidence type="ECO:0000256" key="11">
    <source>
        <dbReference type="ARBA" id="ARBA00031800"/>
    </source>
</evidence>
<evidence type="ECO:0000256" key="3">
    <source>
        <dbReference type="ARBA" id="ARBA00007653"/>
    </source>
</evidence>
<keyword evidence="6 12" id="KW-0285">Flavoprotein</keyword>
<keyword evidence="9 12" id="KW-0520">NAD</keyword>
<evidence type="ECO:0000313" key="17">
    <source>
        <dbReference type="Proteomes" id="UP000544052"/>
    </source>
</evidence>
<proteinExistence type="inferred from homology"/>
<dbReference type="GO" id="GO:0050660">
    <property type="term" value="F:flavin adenine dinucleotide binding"/>
    <property type="evidence" value="ECO:0007669"/>
    <property type="project" value="UniProtKB-UniRule"/>
</dbReference>
<dbReference type="PROSITE" id="PS01281">
    <property type="entry name" value="GIDA_2"/>
    <property type="match status" value="1"/>
</dbReference>
<dbReference type="AlphaFoldDB" id="A0A7W3TYA2"/>
<dbReference type="EMBL" id="JACIUY010000044">
    <property type="protein sequence ID" value="MBB1085523.1"/>
    <property type="molecule type" value="Genomic_DNA"/>
</dbReference>
<evidence type="ECO:0000256" key="4">
    <source>
        <dbReference type="ARBA" id="ARBA00020461"/>
    </source>
</evidence>
<dbReference type="InterPro" id="IPR020595">
    <property type="entry name" value="MnmG-rel_CS"/>
</dbReference>
<organism evidence="15 16">
    <name type="scientific">Limosilactobacillus fastidiosus</name>
    <dbReference type="NCBI Taxonomy" id="2759855"/>
    <lineage>
        <taxon>Bacteria</taxon>
        <taxon>Bacillati</taxon>
        <taxon>Bacillota</taxon>
        <taxon>Bacilli</taxon>
        <taxon>Lactobacillales</taxon>
        <taxon>Lactobacillaceae</taxon>
        <taxon>Limosilactobacillus</taxon>
    </lineage>
</organism>
<dbReference type="InterPro" id="IPR049312">
    <property type="entry name" value="GIDA_C_N"/>
</dbReference>
<dbReference type="Pfam" id="PF13932">
    <property type="entry name" value="SAM_GIDA_C"/>
    <property type="match status" value="1"/>
</dbReference>
<feature type="domain" description="tRNA uridine 5-carboxymethylaminomethyl modification enzyme C-terminal subdomain" evidence="13">
    <location>
        <begin position="557"/>
        <end position="628"/>
    </location>
</feature>
<dbReference type="PRINTS" id="PR00368">
    <property type="entry name" value="FADPNR"/>
</dbReference>
<dbReference type="PANTHER" id="PTHR11806:SF0">
    <property type="entry name" value="PROTEIN MTO1 HOMOLOG, MITOCHONDRIAL"/>
    <property type="match status" value="1"/>
</dbReference>
<dbReference type="InterPro" id="IPR044920">
    <property type="entry name" value="MnmG_C_subdom_sf"/>
</dbReference>
<name>A0A7W3TYA2_9LACO</name>
<keyword evidence="5 12" id="KW-0963">Cytoplasm</keyword>
<sequence>MQISEAVQYDSDNYDVIVVGAGHAGSEAALAAARMGNKTLLVTINLDMVAFMPCNPSVGGPAKGIVVREIDALGGEMGHNIDKTYVQMRMLNTGKGPAVRALRAQADKHAYHRSMKETIEKQPNLDLRQATVDQLIVEDGVCKGVITNTGARYRAKTVVLTVGTAARGKIIIGELQYESGPNNSKSAVKLSENLEELGFDLERFKTGTPPRINGNTIHYNETEEQPGDKEVHHFSFDTPDDHYLPLSEQISCWLTYTNPGTHELIRENLDRAPMFSGVIKGVGPRYCPSIEDKIVRFADKSRHQIFLEPEGRDTDEWYVDGLSTSMPEEIQQKILHSVKGLEDAQLMRPGYAIEYDVVAPYQLHPTLETKLVKNLYTAGQTNGTSGYEEAAGQGLIAGINAGLRALGKKPFVLKRSDAYIGVMIDDLVTKGTKEPYRLLTSRAEYRLILRHDNADFRLMEKGHEIGLVSDERYAKMEKKEKQVQNEIARLKSEKLKPNNEKVNQFIEAHGDNRLKDAITAADFIKRPYINYATLMKFIPAPAEELDRHVVEQVEIQLKYAGYIKKEEEKVARLKRMEAKRIPANIDYEKVDGLATEGRQKLEKIRPETLAQASRISGVNPADLAILSVYIRK</sequence>
<dbReference type="FunFam" id="1.10.10.1800:FF:000001">
    <property type="entry name" value="tRNA uridine 5-carboxymethylaminomethyl modification enzyme MnmG"/>
    <property type="match status" value="1"/>
</dbReference>
<dbReference type="SMART" id="SM01228">
    <property type="entry name" value="GIDA_assoc_3"/>
    <property type="match status" value="1"/>
</dbReference>
<dbReference type="Proteomes" id="UP000518255">
    <property type="component" value="Unassembled WGS sequence"/>
</dbReference>
<dbReference type="InterPro" id="IPR026904">
    <property type="entry name" value="MnmG_C"/>
</dbReference>
<dbReference type="GO" id="GO:0002098">
    <property type="term" value="P:tRNA wobble uridine modification"/>
    <property type="evidence" value="ECO:0007669"/>
    <property type="project" value="InterPro"/>
</dbReference>
<evidence type="ECO:0000313" key="16">
    <source>
        <dbReference type="Proteomes" id="UP000518255"/>
    </source>
</evidence>
<evidence type="ECO:0000313" key="15">
    <source>
        <dbReference type="EMBL" id="MBB1085523.1"/>
    </source>
</evidence>
<dbReference type="FunFam" id="3.50.50.60:FF:000063">
    <property type="entry name" value="tRNA uridine 5-carboxymethylaminomethyl modification enzyme MnmG"/>
    <property type="match status" value="1"/>
</dbReference>
<evidence type="ECO:0000256" key="6">
    <source>
        <dbReference type="ARBA" id="ARBA00022630"/>
    </source>
</evidence>
<dbReference type="Gene3D" id="1.10.150.570">
    <property type="entry name" value="GidA associated domain, C-terminal subdomain"/>
    <property type="match status" value="1"/>
</dbReference>
<comment type="function">
    <text evidence="2 12">NAD-binding protein involved in the addition of a carboxymethylaminomethyl (cmnm) group at the wobble position (U34) of certain tRNAs, forming tRNA-cmnm(5)s(2)U34.</text>
</comment>
<comment type="cofactor">
    <cofactor evidence="1 12">
        <name>FAD</name>
        <dbReference type="ChEBI" id="CHEBI:57692"/>
    </cofactor>
</comment>
<dbReference type="EMBL" id="JACIUZ010000019">
    <property type="protein sequence ID" value="MBB1062526.1"/>
    <property type="molecule type" value="Genomic_DNA"/>
</dbReference>
<dbReference type="InterPro" id="IPR036188">
    <property type="entry name" value="FAD/NAD-bd_sf"/>
</dbReference>